<reference evidence="1" key="1">
    <citation type="submission" date="2018-05" db="EMBL/GenBank/DDBJ databases">
        <authorList>
            <person name="Lanie J.A."/>
            <person name="Ng W.-L."/>
            <person name="Kazmierczak K.M."/>
            <person name="Andrzejewski T.M."/>
            <person name="Davidsen T.M."/>
            <person name="Wayne K.J."/>
            <person name="Tettelin H."/>
            <person name="Glass J.I."/>
            <person name="Rusch D."/>
            <person name="Podicherti R."/>
            <person name="Tsui H.-C.T."/>
            <person name="Winkler M.E."/>
        </authorList>
    </citation>
    <scope>NUCLEOTIDE SEQUENCE</scope>
</reference>
<gene>
    <name evidence="1" type="ORF">METZ01_LOCUS88376</name>
</gene>
<organism evidence="1">
    <name type="scientific">marine metagenome</name>
    <dbReference type="NCBI Taxonomy" id="408172"/>
    <lineage>
        <taxon>unclassified sequences</taxon>
        <taxon>metagenomes</taxon>
        <taxon>ecological metagenomes</taxon>
    </lineage>
</organism>
<dbReference type="InterPro" id="IPR045950">
    <property type="entry name" value="DUF6370"/>
</dbReference>
<protein>
    <submittedName>
        <fullName evidence="1">Uncharacterized protein</fullName>
    </submittedName>
</protein>
<name>A0A381V5A1_9ZZZZ</name>
<evidence type="ECO:0000313" key="1">
    <source>
        <dbReference type="EMBL" id="SVA35522.1"/>
    </source>
</evidence>
<accession>A0A381V5A1</accession>
<proteinExistence type="predicted"/>
<dbReference type="EMBL" id="UINC01007882">
    <property type="protein sequence ID" value="SVA35522.1"/>
    <property type="molecule type" value="Genomic_DNA"/>
</dbReference>
<dbReference type="Pfam" id="PF19897">
    <property type="entry name" value="DUF6370"/>
    <property type="match status" value="1"/>
</dbReference>
<sequence length="129" mass="13732">MKNITYLILTSLLSINLVYAGCGSCKVSKNKVAVLGDQNFVTTIAEDGAVSGLVQASCGMCNFSMKSQKECNLAIQIGEKSYLVQGTKMSELGDPHAKDGMCNAVRVANVVGSVKDDVFLADSFELQKN</sequence>
<dbReference type="AlphaFoldDB" id="A0A381V5A1"/>